<name>S4MRM8_9ACTN</name>
<dbReference type="HOGENOM" id="CLU_3391543_0_0_11"/>
<dbReference type="AlphaFoldDB" id="S4MRM8"/>
<dbReference type="EMBL" id="AOPY01001277">
    <property type="protein sequence ID" value="EPJ42178.1"/>
    <property type="molecule type" value="Genomic_DNA"/>
</dbReference>
<protein>
    <submittedName>
        <fullName evidence="1">Uncharacterized protein</fullName>
    </submittedName>
</protein>
<comment type="caution">
    <text evidence="1">The sequence shown here is derived from an EMBL/GenBank/DDBJ whole genome shotgun (WGS) entry which is preliminary data.</text>
</comment>
<evidence type="ECO:0000313" key="2">
    <source>
        <dbReference type="Proteomes" id="UP000015001"/>
    </source>
</evidence>
<reference evidence="1 2" key="1">
    <citation type="submission" date="2013-02" db="EMBL/GenBank/DDBJ databases">
        <title>Draft Genome Sequence of Streptomyces afghaniensis, Which Produces Compounds of the Julimycin B-Complex.</title>
        <authorList>
            <person name="Gruening B.A."/>
            <person name="Praeg A."/>
            <person name="Erxleben A."/>
            <person name="Guenther S."/>
            <person name="Fiedler H.-P."/>
            <person name="Goodfellow M."/>
            <person name="Mueller M."/>
        </authorList>
    </citation>
    <scope>NUCLEOTIDE SEQUENCE [LARGE SCALE GENOMIC DNA]</scope>
    <source>
        <strain evidence="1 2">772</strain>
    </source>
</reference>
<sequence length="32" mass="3304">MAQQQVGVARALAAAVSRLRAGAGRARRSPRA</sequence>
<proteinExistence type="predicted"/>
<keyword evidence="2" id="KW-1185">Reference proteome</keyword>
<gene>
    <name evidence="1" type="ORF">STAFG_0786</name>
</gene>
<accession>S4MRM8</accession>
<organism evidence="1 2">
    <name type="scientific">Streptomyces afghaniensis 772</name>
    <dbReference type="NCBI Taxonomy" id="1283301"/>
    <lineage>
        <taxon>Bacteria</taxon>
        <taxon>Bacillati</taxon>
        <taxon>Actinomycetota</taxon>
        <taxon>Actinomycetes</taxon>
        <taxon>Kitasatosporales</taxon>
        <taxon>Streptomycetaceae</taxon>
        <taxon>Streptomyces</taxon>
    </lineage>
</organism>
<dbReference type="Proteomes" id="UP000015001">
    <property type="component" value="Unassembled WGS sequence"/>
</dbReference>
<evidence type="ECO:0000313" key="1">
    <source>
        <dbReference type="EMBL" id="EPJ42178.1"/>
    </source>
</evidence>